<dbReference type="SUPFAM" id="SSF52833">
    <property type="entry name" value="Thioredoxin-like"/>
    <property type="match status" value="1"/>
</dbReference>
<dbReference type="AlphaFoldDB" id="A0AAF1AKH0"/>
<dbReference type="NCBIfam" id="TIGR02189">
    <property type="entry name" value="GlrX-like_plant"/>
    <property type="match status" value="1"/>
</dbReference>
<dbReference type="CDD" id="cd03419">
    <property type="entry name" value="GRX_GRXh_1_2_like"/>
    <property type="match status" value="1"/>
</dbReference>
<evidence type="ECO:0000256" key="4">
    <source>
        <dbReference type="ARBA" id="ARBA00023284"/>
    </source>
</evidence>
<dbReference type="InterPro" id="IPR002109">
    <property type="entry name" value="Glutaredoxin"/>
</dbReference>
<dbReference type="EMBL" id="CP093344">
    <property type="protein sequence ID" value="WOG86549.1"/>
    <property type="molecule type" value="Genomic_DNA"/>
</dbReference>
<evidence type="ECO:0000256" key="1">
    <source>
        <dbReference type="ARBA" id="ARBA00004496"/>
    </source>
</evidence>
<dbReference type="GO" id="GO:0005737">
    <property type="term" value="C:cytoplasm"/>
    <property type="evidence" value="ECO:0007669"/>
    <property type="project" value="UniProtKB-SubCell"/>
</dbReference>
<dbReference type="Pfam" id="PF00462">
    <property type="entry name" value="Glutaredoxin"/>
    <property type="match status" value="1"/>
</dbReference>
<protein>
    <recommendedName>
        <fullName evidence="5">Glutaredoxin domain-containing protein</fullName>
    </recommendedName>
</protein>
<dbReference type="PANTHER" id="PTHR10168">
    <property type="entry name" value="GLUTAREDOXIN"/>
    <property type="match status" value="1"/>
</dbReference>
<dbReference type="InterPro" id="IPR036249">
    <property type="entry name" value="Thioredoxin-like_sf"/>
</dbReference>
<feature type="domain" description="Glutaredoxin" evidence="5">
    <location>
        <begin position="13"/>
        <end position="75"/>
    </location>
</feature>
<evidence type="ECO:0000313" key="6">
    <source>
        <dbReference type="EMBL" id="WOG86549.1"/>
    </source>
</evidence>
<comment type="subcellular location">
    <subcellularLocation>
        <location evidence="1">Cytoplasm</location>
    </subcellularLocation>
</comment>
<keyword evidence="7" id="KW-1185">Reference proteome</keyword>
<keyword evidence="3" id="KW-0963">Cytoplasm</keyword>
<reference evidence="6" key="2">
    <citation type="submission" date="2022-03" db="EMBL/GenBank/DDBJ databases">
        <title>Draft title - Genomic analysis of global carrot germplasm unveils the trajectory of domestication and the origin of high carotenoid orange carrot.</title>
        <authorList>
            <person name="Iorizzo M."/>
            <person name="Ellison S."/>
            <person name="Senalik D."/>
            <person name="Macko-Podgorni A."/>
            <person name="Grzebelus D."/>
            <person name="Bostan H."/>
            <person name="Rolling W."/>
            <person name="Curaba J."/>
            <person name="Simon P."/>
        </authorList>
    </citation>
    <scope>NUCLEOTIDE SEQUENCE</scope>
    <source>
        <tissue evidence="6">Leaf</tissue>
    </source>
</reference>
<dbReference type="PRINTS" id="PR00160">
    <property type="entry name" value="GLUTAREDOXIN"/>
</dbReference>
<proteinExistence type="inferred from homology"/>
<evidence type="ECO:0000259" key="5">
    <source>
        <dbReference type="Pfam" id="PF00462"/>
    </source>
</evidence>
<evidence type="ECO:0000256" key="2">
    <source>
        <dbReference type="ARBA" id="ARBA00007568"/>
    </source>
</evidence>
<dbReference type="Gene3D" id="3.40.30.10">
    <property type="entry name" value="Glutaredoxin"/>
    <property type="match status" value="1"/>
</dbReference>
<reference evidence="6" key="1">
    <citation type="journal article" date="2016" name="Nat. Genet.">
        <title>A high-quality carrot genome assembly provides new insights into carotenoid accumulation and asterid genome evolution.</title>
        <authorList>
            <person name="Iorizzo M."/>
            <person name="Ellison S."/>
            <person name="Senalik D."/>
            <person name="Zeng P."/>
            <person name="Satapoomin P."/>
            <person name="Huang J."/>
            <person name="Bowman M."/>
            <person name="Iovene M."/>
            <person name="Sanseverino W."/>
            <person name="Cavagnaro P."/>
            <person name="Yildiz M."/>
            <person name="Macko-Podgorni A."/>
            <person name="Moranska E."/>
            <person name="Grzebelus E."/>
            <person name="Grzebelus D."/>
            <person name="Ashrafi H."/>
            <person name="Zheng Z."/>
            <person name="Cheng S."/>
            <person name="Spooner D."/>
            <person name="Van Deynze A."/>
            <person name="Simon P."/>
        </authorList>
    </citation>
    <scope>NUCLEOTIDE SEQUENCE</scope>
    <source>
        <tissue evidence="6">Leaf</tissue>
    </source>
</reference>
<dbReference type="Proteomes" id="UP000077755">
    <property type="component" value="Chromosome 2"/>
</dbReference>
<comment type="similarity">
    <text evidence="2">Belongs to the glutaredoxin family. CC-type subfamily.</text>
</comment>
<dbReference type="InterPro" id="IPR011905">
    <property type="entry name" value="GlrX-like_pln_2"/>
</dbReference>
<dbReference type="PROSITE" id="PS51354">
    <property type="entry name" value="GLUTAREDOXIN_2"/>
    <property type="match status" value="1"/>
</dbReference>
<organism evidence="6 7">
    <name type="scientific">Daucus carota subsp. sativus</name>
    <name type="common">Carrot</name>
    <dbReference type="NCBI Taxonomy" id="79200"/>
    <lineage>
        <taxon>Eukaryota</taxon>
        <taxon>Viridiplantae</taxon>
        <taxon>Streptophyta</taxon>
        <taxon>Embryophyta</taxon>
        <taxon>Tracheophyta</taxon>
        <taxon>Spermatophyta</taxon>
        <taxon>Magnoliopsida</taxon>
        <taxon>eudicotyledons</taxon>
        <taxon>Gunneridae</taxon>
        <taxon>Pentapetalae</taxon>
        <taxon>asterids</taxon>
        <taxon>campanulids</taxon>
        <taxon>Apiales</taxon>
        <taxon>Apiaceae</taxon>
        <taxon>Apioideae</taxon>
        <taxon>Scandiceae</taxon>
        <taxon>Daucinae</taxon>
        <taxon>Daucus</taxon>
        <taxon>Daucus sect. Daucus</taxon>
    </lineage>
</organism>
<evidence type="ECO:0000256" key="3">
    <source>
        <dbReference type="ARBA" id="ARBA00022490"/>
    </source>
</evidence>
<sequence length="102" mass="11147">METVKRLGFEDPVVIFSKSSCCISYTIKTLISSFGANPTIYELDEVANGEELEKGLSELGRKPLVPTVFIGKQLIGGSNEVMSLNVKGKLKPMLIEAKAIWV</sequence>
<dbReference type="InterPro" id="IPR014025">
    <property type="entry name" value="Glutaredoxin_subgr"/>
</dbReference>
<evidence type="ECO:0000313" key="7">
    <source>
        <dbReference type="Proteomes" id="UP000077755"/>
    </source>
</evidence>
<accession>A0AAF1AKH0</accession>
<name>A0AAF1AKH0_DAUCS</name>
<keyword evidence="4" id="KW-0676">Redox-active center</keyword>
<gene>
    <name evidence="6" type="ORF">DCAR_0205761</name>
</gene>